<dbReference type="Proteomes" id="UP001642484">
    <property type="component" value="Unassembled WGS sequence"/>
</dbReference>
<keyword evidence="3" id="KW-1185">Reference proteome</keyword>
<organism evidence="2 3">
    <name type="scientific">Durusdinium trenchii</name>
    <dbReference type="NCBI Taxonomy" id="1381693"/>
    <lineage>
        <taxon>Eukaryota</taxon>
        <taxon>Sar</taxon>
        <taxon>Alveolata</taxon>
        <taxon>Dinophyceae</taxon>
        <taxon>Suessiales</taxon>
        <taxon>Symbiodiniaceae</taxon>
        <taxon>Durusdinium</taxon>
    </lineage>
</organism>
<protein>
    <submittedName>
        <fullName evidence="2">Uncharacterized protein</fullName>
    </submittedName>
</protein>
<dbReference type="EMBL" id="CAXAMN010007113">
    <property type="protein sequence ID" value="CAK9020390.1"/>
    <property type="molecule type" value="Genomic_DNA"/>
</dbReference>
<evidence type="ECO:0000313" key="3">
    <source>
        <dbReference type="Proteomes" id="UP001642484"/>
    </source>
</evidence>
<evidence type="ECO:0000313" key="2">
    <source>
        <dbReference type="EMBL" id="CAK9020390.1"/>
    </source>
</evidence>
<accession>A0ABP0K1S1</accession>
<gene>
    <name evidence="1" type="ORF">CCMP2556_LOCUS13694</name>
    <name evidence="2" type="ORF">CCMP2556_LOCUS14039</name>
</gene>
<comment type="caution">
    <text evidence="2">The sequence shown here is derived from an EMBL/GenBank/DDBJ whole genome shotgun (WGS) entry which is preliminary data.</text>
</comment>
<reference evidence="2 3" key="1">
    <citation type="submission" date="2024-02" db="EMBL/GenBank/DDBJ databases">
        <authorList>
            <person name="Chen Y."/>
            <person name="Shah S."/>
            <person name="Dougan E. K."/>
            <person name="Thang M."/>
            <person name="Chan C."/>
        </authorList>
    </citation>
    <scope>NUCLEOTIDE SEQUENCE [LARGE SCALE GENOMIC DNA]</scope>
</reference>
<sequence>MLIEAESLAHLEELQQATPQAREQPERAEELQETIPVTARIVQMYQKGELDSAVAMQLLGGALNSKQEENALKAKLRRLCEVKSGGRLQVPQQLQIQLSLKKKSVTKNDKSISDIAVGSIAHEASLIPAVWRLTKVMSACQDDGPAELEDVRLGTLDRAVQRDQALQGSAVLATSEGLWPVLAGCGLHDYDGACQNWLEFWQLYRKVHPTFGLFDRDDVDLSRTAAFVLHGDEGRALKKGAMLVTSLQSALGRGYDQKRVNHAGTSRDLKVNFAGHSFTTRWIVHTIPKSAYDGNPELFNSAMEHTAKSCRKLLEQGYVDVARGHETFRVVILGVKGDAPYLSKVGRFYRAYNTTAKRGEERGAPKGVCPYCLAGTRMYPAEELSTADPTWLSTVAVKLLWTRCPAVIKHLLHDTEDPADFFKSDVWHICHLGIGKSWICSVLQLMMPFMPCPNLEAKFDFMTTEYLAWCCSKKEQAHISRISSYLISYNDATGAMGHWHKGALTSNFMLWLVDFLGTLPRDPDGYSMKCRAVTYRMNAMFSVLYRSGAFLTEEQAAFVATQGLAFLDCYATMAAAMFNAGRQHLYPLYPKLHMFHHIMITVQRQGSTAKVAVNPTMWGCQMDEDTVGRASRLSRRVNIRLVAQRSLERYLVAAFTAFTKAGLLG</sequence>
<evidence type="ECO:0000313" key="1">
    <source>
        <dbReference type="EMBL" id="CAK9019537.1"/>
    </source>
</evidence>
<proteinExistence type="predicted"/>
<dbReference type="EMBL" id="CAXAMN010006891">
    <property type="protein sequence ID" value="CAK9019537.1"/>
    <property type="molecule type" value="Genomic_DNA"/>
</dbReference>
<name>A0ABP0K1S1_9DINO</name>